<dbReference type="InterPro" id="IPR045051">
    <property type="entry name" value="SBT"/>
</dbReference>
<dbReference type="InterPro" id="IPR037045">
    <property type="entry name" value="S8pro/Inhibitor_I9_sf"/>
</dbReference>
<dbReference type="Gene3D" id="3.40.50.200">
    <property type="entry name" value="Peptidase S8/S53 domain"/>
    <property type="match status" value="1"/>
</dbReference>
<dbReference type="CDD" id="cd02120">
    <property type="entry name" value="PA_subtilisin_like"/>
    <property type="match status" value="1"/>
</dbReference>
<dbReference type="InterPro" id="IPR003137">
    <property type="entry name" value="PA_domain"/>
</dbReference>
<dbReference type="InterPro" id="IPR010259">
    <property type="entry name" value="S8pro/Inhibitor_I9"/>
</dbReference>
<dbReference type="EMBL" id="JBDFQZ010000001">
    <property type="protein sequence ID" value="KAK9758014.1"/>
    <property type="molecule type" value="Genomic_DNA"/>
</dbReference>
<feature type="signal peptide" evidence="12">
    <location>
        <begin position="1"/>
        <end position="23"/>
    </location>
</feature>
<dbReference type="PROSITE" id="PS51892">
    <property type="entry name" value="SUBTILASE"/>
    <property type="match status" value="1"/>
</dbReference>
<dbReference type="PANTHER" id="PTHR10795">
    <property type="entry name" value="PROPROTEIN CONVERTASE SUBTILISIN/KEXIN"/>
    <property type="match status" value="1"/>
</dbReference>
<evidence type="ECO:0000259" key="16">
    <source>
        <dbReference type="Pfam" id="PF17766"/>
    </source>
</evidence>
<dbReference type="InterPro" id="IPR036852">
    <property type="entry name" value="Peptidase_S8/S53_dom_sf"/>
</dbReference>
<dbReference type="GO" id="GO:0005576">
    <property type="term" value="C:extracellular region"/>
    <property type="evidence" value="ECO:0007669"/>
    <property type="project" value="UniProtKB-SubCell"/>
</dbReference>
<dbReference type="SUPFAM" id="SSF52025">
    <property type="entry name" value="PA domain"/>
    <property type="match status" value="1"/>
</dbReference>
<evidence type="ECO:0000256" key="1">
    <source>
        <dbReference type="ARBA" id="ARBA00004613"/>
    </source>
</evidence>
<feature type="domain" description="Subtilisin-like protease fibronectin type-III" evidence="16">
    <location>
        <begin position="670"/>
        <end position="773"/>
    </location>
</feature>
<keyword evidence="6 10" id="KW-0378">Hydrolase</keyword>
<dbReference type="PRINTS" id="PR00723">
    <property type="entry name" value="SUBTILISIN"/>
</dbReference>
<dbReference type="SUPFAM" id="SSF52743">
    <property type="entry name" value="Subtilisin-like"/>
    <property type="match status" value="1"/>
</dbReference>
<evidence type="ECO:0000256" key="12">
    <source>
        <dbReference type="SAM" id="SignalP"/>
    </source>
</evidence>
<protein>
    <recommendedName>
        <fullName evidence="19">Subtilisin-like protease SBT1.1</fullName>
    </recommendedName>
</protein>
<comment type="similarity">
    <text evidence="2 10 11">Belongs to the peptidase S8 family.</text>
</comment>
<dbReference type="PROSITE" id="PS00138">
    <property type="entry name" value="SUBTILASE_SER"/>
    <property type="match status" value="1"/>
</dbReference>
<evidence type="ECO:0000256" key="3">
    <source>
        <dbReference type="ARBA" id="ARBA00022525"/>
    </source>
</evidence>
<evidence type="ECO:0000256" key="2">
    <source>
        <dbReference type="ARBA" id="ARBA00011073"/>
    </source>
</evidence>
<feature type="active site" description="Charge relay system" evidence="9 10">
    <location>
        <position position="225"/>
    </location>
</feature>
<evidence type="ECO:0000256" key="11">
    <source>
        <dbReference type="RuleBase" id="RU003355"/>
    </source>
</evidence>
<evidence type="ECO:0000256" key="9">
    <source>
        <dbReference type="PIRSR" id="PIRSR615500-1"/>
    </source>
</evidence>
<gene>
    <name evidence="17" type="ORF">RND81_01G200800</name>
</gene>
<evidence type="ECO:0000313" key="18">
    <source>
        <dbReference type="Proteomes" id="UP001443914"/>
    </source>
</evidence>
<keyword evidence="8" id="KW-0325">Glycoprotein</keyword>
<dbReference type="PROSITE" id="PS00136">
    <property type="entry name" value="SUBTILASE_ASP"/>
    <property type="match status" value="1"/>
</dbReference>
<evidence type="ECO:0000259" key="13">
    <source>
        <dbReference type="Pfam" id="PF00082"/>
    </source>
</evidence>
<dbReference type="InterPro" id="IPR015500">
    <property type="entry name" value="Peptidase_S8_subtilisin-rel"/>
</dbReference>
<keyword evidence="18" id="KW-1185">Reference proteome</keyword>
<evidence type="ECO:0000259" key="14">
    <source>
        <dbReference type="Pfam" id="PF02225"/>
    </source>
</evidence>
<evidence type="ECO:0000256" key="5">
    <source>
        <dbReference type="ARBA" id="ARBA00022729"/>
    </source>
</evidence>
<organism evidence="17 18">
    <name type="scientific">Saponaria officinalis</name>
    <name type="common">Common soapwort</name>
    <name type="synonym">Lychnis saponaria</name>
    <dbReference type="NCBI Taxonomy" id="3572"/>
    <lineage>
        <taxon>Eukaryota</taxon>
        <taxon>Viridiplantae</taxon>
        <taxon>Streptophyta</taxon>
        <taxon>Embryophyta</taxon>
        <taxon>Tracheophyta</taxon>
        <taxon>Spermatophyta</taxon>
        <taxon>Magnoliopsida</taxon>
        <taxon>eudicotyledons</taxon>
        <taxon>Gunneridae</taxon>
        <taxon>Pentapetalae</taxon>
        <taxon>Caryophyllales</taxon>
        <taxon>Caryophyllaceae</taxon>
        <taxon>Caryophylleae</taxon>
        <taxon>Saponaria</taxon>
    </lineage>
</organism>
<dbReference type="Gene3D" id="3.30.70.80">
    <property type="entry name" value="Peptidase S8 propeptide/proteinase inhibitor I9"/>
    <property type="match status" value="1"/>
</dbReference>
<evidence type="ECO:0000256" key="7">
    <source>
        <dbReference type="ARBA" id="ARBA00022825"/>
    </source>
</evidence>
<feature type="domain" description="Peptidase S8/S53" evidence="13">
    <location>
        <begin position="143"/>
        <end position="599"/>
    </location>
</feature>
<feature type="active site" description="Charge relay system" evidence="9 10">
    <location>
        <position position="152"/>
    </location>
</feature>
<comment type="caution">
    <text evidence="17">The sequence shown here is derived from an EMBL/GenBank/DDBJ whole genome shotgun (WGS) entry which is preliminary data.</text>
</comment>
<dbReference type="InterPro" id="IPR041469">
    <property type="entry name" value="Subtilisin-like_FN3"/>
</dbReference>
<dbReference type="InterPro" id="IPR023828">
    <property type="entry name" value="Peptidase_S8_Ser-AS"/>
</dbReference>
<evidence type="ECO:0000313" key="17">
    <source>
        <dbReference type="EMBL" id="KAK9758014.1"/>
    </source>
</evidence>
<keyword evidence="3" id="KW-0964">Secreted</keyword>
<accession>A0AAW1NGR0</accession>
<dbReference type="AlphaFoldDB" id="A0AAW1NGR0"/>
<feature type="chain" id="PRO_5043957228" description="Subtilisin-like protease SBT1.1" evidence="12">
    <location>
        <begin position="24"/>
        <end position="776"/>
    </location>
</feature>
<dbReference type="GO" id="GO:0006508">
    <property type="term" value="P:proteolysis"/>
    <property type="evidence" value="ECO:0007669"/>
    <property type="project" value="UniProtKB-KW"/>
</dbReference>
<dbReference type="GO" id="GO:0004252">
    <property type="term" value="F:serine-type endopeptidase activity"/>
    <property type="evidence" value="ECO:0007669"/>
    <property type="project" value="UniProtKB-UniRule"/>
</dbReference>
<dbReference type="Proteomes" id="UP001443914">
    <property type="component" value="Unassembled WGS sequence"/>
</dbReference>
<keyword evidence="7 10" id="KW-0720">Serine protease</keyword>
<evidence type="ECO:0000256" key="8">
    <source>
        <dbReference type="ARBA" id="ARBA00023180"/>
    </source>
</evidence>
<dbReference type="Pfam" id="PF00082">
    <property type="entry name" value="Peptidase_S8"/>
    <property type="match status" value="1"/>
</dbReference>
<evidence type="ECO:0000256" key="4">
    <source>
        <dbReference type="ARBA" id="ARBA00022670"/>
    </source>
</evidence>
<dbReference type="Pfam" id="PF02225">
    <property type="entry name" value="PA"/>
    <property type="match status" value="1"/>
</dbReference>
<dbReference type="CDD" id="cd04852">
    <property type="entry name" value="Peptidases_S8_3"/>
    <property type="match status" value="1"/>
</dbReference>
<dbReference type="InterPro" id="IPR023827">
    <property type="entry name" value="Peptidase_S8_Asp-AS"/>
</dbReference>
<dbReference type="Gene3D" id="2.60.40.2310">
    <property type="match status" value="1"/>
</dbReference>
<evidence type="ECO:0000256" key="10">
    <source>
        <dbReference type="PROSITE-ProRule" id="PRU01240"/>
    </source>
</evidence>
<name>A0AAW1NGR0_SAPOF</name>
<keyword evidence="4 10" id="KW-0645">Protease</keyword>
<dbReference type="InterPro" id="IPR046450">
    <property type="entry name" value="PA_dom_sf"/>
</dbReference>
<dbReference type="FunFam" id="3.40.50.200:FF:000006">
    <property type="entry name" value="Subtilisin-like protease SBT1.5"/>
    <property type="match status" value="1"/>
</dbReference>
<feature type="active site" description="Charge relay system" evidence="9 10">
    <location>
        <position position="553"/>
    </location>
</feature>
<reference evidence="17" key="1">
    <citation type="submission" date="2024-03" db="EMBL/GenBank/DDBJ databases">
        <title>WGS assembly of Saponaria officinalis var. Norfolk2.</title>
        <authorList>
            <person name="Jenkins J."/>
            <person name="Shu S."/>
            <person name="Grimwood J."/>
            <person name="Barry K."/>
            <person name="Goodstein D."/>
            <person name="Schmutz J."/>
            <person name="Leebens-Mack J."/>
            <person name="Osbourn A."/>
        </authorList>
    </citation>
    <scope>NUCLEOTIDE SEQUENCE [LARGE SCALE GENOMIC DNA]</scope>
    <source>
        <strain evidence="17">JIC</strain>
    </source>
</reference>
<dbReference type="InterPro" id="IPR034197">
    <property type="entry name" value="Peptidases_S8_3"/>
</dbReference>
<dbReference type="InterPro" id="IPR000209">
    <property type="entry name" value="Peptidase_S8/S53_dom"/>
</dbReference>
<dbReference type="Pfam" id="PF05922">
    <property type="entry name" value="Inhibitor_I9"/>
    <property type="match status" value="1"/>
</dbReference>
<feature type="domain" description="PA" evidence="14">
    <location>
        <begin position="383"/>
        <end position="469"/>
    </location>
</feature>
<evidence type="ECO:0008006" key="19">
    <source>
        <dbReference type="Google" id="ProtNLM"/>
    </source>
</evidence>
<comment type="subcellular location">
    <subcellularLocation>
        <location evidence="1">Secreted</location>
    </subcellularLocation>
</comment>
<dbReference type="Gene3D" id="3.50.30.30">
    <property type="match status" value="1"/>
</dbReference>
<dbReference type="FunFam" id="3.50.30.30:FF:000005">
    <property type="entry name" value="subtilisin-like protease SBT1.5"/>
    <property type="match status" value="1"/>
</dbReference>
<proteinExistence type="inferred from homology"/>
<evidence type="ECO:0000259" key="15">
    <source>
        <dbReference type="Pfam" id="PF05922"/>
    </source>
</evidence>
<dbReference type="Pfam" id="PF17766">
    <property type="entry name" value="fn3_6"/>
    <property type="match status" value="1"/>
</dbReference>
<sequence>MIAVRALCAVNLTLLFTTLVALSDRRTYIVHMDESKVTELTSFNKQPHELYQSILDSITKFAADDDQAQGQEALSTPELLYTYETAMTGFAAVLTARQRQCLSYIDGFVFAAVDGIRTPQTTYSPRFLGLEPGKGLWKGSKIGSDVIVGVIDTGIWPEHESFDDLGLSEVPVRWMGTCEKGVNFSDLNCNKKLIGARFFLKGYEAEYGRIDENVEFRSARGSDGHGTHTASTAAGSVVRGANLFGMAQGVASGISYRSRIAAYKACWEKGCTNSDIVAAIDQSLADGVDILSISLVGDPLPYYQDTMLVAAFAASEKGVFVSLAAGNEGPTPSTVGNSAPWVTTVGASFLDREFLGRVTLSNGKTFEGASIYSDDKCKIKHLPIVYKETAGHKGAEFCINGSLSPKLVKGKIVLCQRGVNYRTEKGLVVKSAGGAAMLLFNNPEFGDELIADPHVLPAVTLKASEGEEIKWFVTSNTSITASISFLGTRYGARAPLVAAMSSRGPNIVDPYVIKPDIVAPGIDILSAWPPVASITDLSSDKRKAEFNIISGTSMSCPHVSGVAALIKSVHRNWSPAAIKSAIMTSARVHDNKGHLISDASTFTGNKLGTPFGFGSGQVDPEKASDPGLVYDIMHADYLQYLCSINYTDAQVTLFTRRKYRCPITTHQPGDLNYPSFAVVFAAGRTVKTVLTYERTVTYVGSHTVGFEVNVVEPKGVEVVVEPKVLYFSKLGEKVTYKVSFIESGQTVCRRGVSSFGSLTWVAGKYSVRSPIAVTWQ</sequence>
<evidence type="ECO:0000256" key="6">
    <source>
        <dbReference type="ARBA" id="ARBA00022801"/>
    </source>
</evidence>
<keyword evidence="5 12" id="KW-0732">Signal</keyword>
<feature type="domain" description="Inhibitor I9" evidence="15">
    <location>
        <begin position="27"/>
        <end position="108"/>
    </location>
</feature>